<dbReference type="InterPro" id="IPR025877">
    <property type="entry name" value="MobA-like_NTP_Trfase"/>
</dbReference>
<keyword evidence="4 8" id="KW-0547">Nucleotide-binding</keyword>
<sequence length="203" mass="22807">MMSKTELLSAIILAGGQSSRMGQDKALIPLQGIPLLRRVSEVALHCASEVYVVTPWPERYQNLLPNACRLLQEVPLPGQTEPHGPLVGFAQGLAPVKTDWVLLLACDLPQLQVNVLQNWATQLEKTDKNVIALLPRHAKGWEPLCGFYRRQCLPILFDFINEGGRSFQSWLAQHPVQELMIQDTRILFNCNTPADLERLASYQ</sequence>
<dbReference type="GO" id="GO:0005737">
    <property type="term" value="C:cytoplasm"/>
    <property type="evidence" value="ECO:0007669"/>
    <property type="project" value="UniProtKB-SubCell"/>
</dbReference>
<evidence type="ECO:0000256" key="4">
    <source>
        <dbReference type="ARBA" id="ARBA00022741"/>
    </source>
</evidence>
<dbReference type="NCBIfam" id="NF002741">
    <property type="entry name" value="PRK02726.1"/>
    <property type="match status" value="1"/>
</dbReference>
<dbReference type="HAMAP" id="MF_00316">
    <property type="entry name" value="MobA"/>
    <property type="match status" value="1"/>
</dbReference>
<feature type="binding site" evidence="8">
    <location>
        <begin position="13"/>
        <end position="15"/>
    </location>
    <ligand>
        <name>GTP</name>
        <dbReference type="ChEBI" id="CHEBI:37565"/>
    </ligand>
</feature>
<comment type="cofactor">
    <cofactor evidence="8">
        <name>Mg(2+)</name>
        <dbReference type="ChEBI" id="CHEBI:18420"/>
    </cofactor>
</comment>
<dbReference type="STRING" id="1173027.Mic7113_3558"/>
<evidence type="ECO:0000256" key="5">
    <source>
        <dbReference type="ARBA" id="ARBA00022842"/>
    </source>
</evidence>
<evidence type="ECO:0000259" key="9">
    <source>
        <dbReference type="Pfam" id="PF12804"/>
    </source>
</evidence>
<dbReference type="PANTHER" id="PTHR19136:SF81">
    <property type="entry name" value="MOLYBDENUM COFACTOR GUANYLYLTRANSFERASE"/>
    <property type="match status" value="1"/>
</dbReference>
<dbReference type="PANTHER" id="PTHR19136">
    <property type="entry name" value="MOLYBDENUM COFACTOR GUANYLYLTRANSFERASE"/>
    <property type="match status" value="1"/>
</dbReference>
<dbReference type="eggNOG" id="COG0746">
    <property type="taxonomic scope" value="Bacteria"/>
</dbReference>
<dbReference type="PATRIC" id="fig|1173027.3.peg.3912"/>
<proteinExistence type="inferred from homology"/>
<evidence type="ECO:0000256" key="3">
    <source>
        <dbReference type="ARBA" id="ARBA00022723"/>
    </source>
</evidence>
<dbReference type="GO" id="GO:0005525">
    <property type="term" value="F:GTP binding"/>
    <property type="evidence" value="ECO:0007669"/>
    <property type="project" value="UniProtKB-UniRule"/>
</dbReference>
<dbReference type="AlphaFoldDB" id="K9WIC9"/>
<dbReference type="CDD" id="cd02503">
    <property type="entry name" value="MobA"/>
    <property type="match status" value="1"/>
</dbReference>
<keyword evidence="7 8" id="KW-0501">Molybdenum cofactor biosynthesis</keyword>
<evidence type="ECO:0000256" key="8">
    <source>
        <dbReference type="HAMAP-Rule" id="MF_00316"/>
    </source>
</evidence>
<feature type="binding site" evidence="8">
    <location>
        <position position="25"/>
    </location>
    <ligand>
        <name>GTP</name>
        <dbReference type="ChEBI" id="CHEBI:37565"/>
    </ligand>
</feature>
<dbReference type="Gene3D" id="3.90.550.10">
    <property type="entry name" value="Spore Coat Polysaccharide Biosynthesis Protein SpsA, Chain A"/>
    <property type="match status" value="1"/>
</dbReference>
<comment type="domain">
    <text evidence="8">The N-terminal domain determines nucleotide recognition and specific binding, while the C-terminal domain determines the specific binding to the target protein.</text>
</comment>
<evidence type="ECO:0000313" key="10">
    <source>
        <dbReference type="EMBL" id="AFZ19282.1"/>
    </source>
</evidence>
<comment type="similarity">
    <text evidence="8">Belongs to the MobA family.</text>
</comment>
<accession>K9WIC9</accession>
<comment type="catalytic activity">
    <reaction evidence="8">
        <text>Mo-molybdopterin + GTP + H(+) = Mo-molybdopterin guanine dinucleotide + diphosphate</text>
        <dbReference type="Rhea" id="RHEA:34243"/>
        <dbReference type="ChEBI" id="CHEBI:15378"/>
        <dbReference type="ChEBI" id="CHEBI:33019"/>
        <dbReference type="ChEBI" id="CHEBI:37565"/>
        <dbReference type="ChEBI" id="CHEBI:71302"/>
        <dbReference type="ChEBI" id="CHEBI:71310"/>
        <dbReference type="EC" id="2.7.7.77"/>
    </reaction>
</comment>
<dbReference type="RefSeq" id="WP_015183424.1">
    <property type="nucleotide sequence ID" value="NC_019738.1"/>
</dbReference>
<dbReference type="Pfam" id="PF12804">
    <property type="entry name" value="NTP_transf_3"/>
    <property type="match status" value="1"/>
</dbReference>
<dbReference type="KEGG" id="mic:Mic7113_3558"/>
<gene>
    <name evidence="8" type="primary">mobA</name>
    <name evidence="10" type="ORF">Mic7113_3558</name>
</gene>
<keyword evidence="6 8" id="KW-0342">GTP-binding</keyword>
<dbReference type="SUPFAM" id="SSF53448">
    <property type="entry name" value="Nucleotide-diphospho-sugar transferases"/>
    <property type="match status" value="1"/>
</dbReference>
<dbReference type="InterPro" id="IPR029044">
    <property type="entry name" value="Nucleotide-diphossugar_trans"/>
</dbReference>
<dbReference type="GO" id="GO:0006777">
    <property type="term" value="P:Mo-molybdopterin cofactor biosynthetic process"/>
    <property type="evidence" value="ECO:0007669"/>
    <property type="project" value="UniProtKB-KW"/>
</dbReference>
<protein>
    <recommendedName>
        <fullName evidence="8">Probable molybdenum cofactor guanylyltransferase</fullName>
        <shortName evidence="8">MoCo guanylyltransferase</shortName>
        <ecNumber evidence="8">2.7.7.77</ecNumber>
    </recommendedName>
    <alternativeName>
        <fullName evidence="8">GTP:molybdopterin guanylyltransferase</fullName>
    </alternativeName>
    <alternativeName>
        <fullName evidence="8">Mo-MPT guanylyltransferase</fullName>
    </alternativeName>
    <alternativeName>
        <fullName evidence="8">Molybdopterin guanylyltransferase</fullName>
    </alternativeName>
    <alternativeName>
        <fullName evidence="8">Molybdopterin-guanine dinucleotide synthase</fullName>
        <shortName evidence="8">MGD synthase</shortName>
    </alternativeName>
</protein>
<keyword evidence="10" id="KW-0548">Nucleotidyltransferase</keyword>
<comment type="function">
    <text evidence="8">Transfers a GMP moiety from GTP to Mo-molybdopterin (Mo-MPT) cofactor (Moco or molybdenum cofactor) to form Mo-molybdopterin guanine dinucleotide (Mo-MGD) cofactor.</text>
</comment>
<keyword evidence="1 8" id="KW-0963">Cytoplasm</keyword>
<dbReference type="InterPro" id="IPR013482">
    <property type="entry name" value="Molybde_CF_guanTrfase"/>
</dbReference>
<dbReference type="GO" id="GO:0061603">
    <property type="term" value="F:molybdenum cofactor guanylyltransferase activity"/>
    <property type="evidence" value="ECO:0007669"/>
    <property type="project" value="UniProtKB-EC"/>
</dbReference>
<keyword evidence="2 8" id="KW-0808">Transferase</keyword>
<feature type="binding site" evidence="8">
    <location>
        <position position="107"/>
    </location>
    <ligand>
        <name>Mg(2+)</name>
        <dbReference type="ChEBI" id="CHEBI:18420"/>
    </ligand>
</feature>
<feature type="binding site" evidence="8">
    <location>
        <position position="107"/>
    </location>
    <ligand>
        <name>GTP</name>
        <dbReference type="ChEBI" id="CHEBI:37565"/>
    </ligand>
</feature>
<evidence type="ECO:0000256" key="2">
    <source>
        <dbReference type="ARBA" id="ARBA00022679"/>
    </source>
</evidence>
<evidence type="ECO:0000256" key="6">
    <source>
        <dbReference type="ARBA" id="ARBA00023134"/>
    </source>
</evidence>
<dbReference type="HOGENOM" id="CLU_055597_2_2_3"/>
<keyword evidence="11" id="KW-1185">Reference proteome</keyword>
<dbReference type="Proteomes" id="UP000010471">
    <property type="component" value="Chromosome"/>
</dbReference>
<comment type="subcellular location">
    <subcellularLocation>
        <location evidence="8">Cytoplasm</location>
    </subcellularLocation>
</comment>
<evidence type="ECO:0000256" key="7">
    <source>
        <dbReference type="ARBA" id="ARBA00023150"/>
    </source>
</evidence>
<dbReference type="EMBL" id="CP003630">
    <property type="protein sequence ID" value="AFZ19282.1"/>
    <property type="molecule type" value="Genomic_DNA"/>
</dbReference>
<reference evidence="10 11" key="1">
    <citation type="submission" date="2012-06" db="EMBL/GenBank/DDBJ databases">
        <title>Finished chromosome of genome of Microcoleus sp. PCC 7113.</title>
        <authorList>
            <consortium name="US DOE Joint Genome Institute"/>
            <person name="Gugger M."/>
            <person name="Coursin T."/>
            <person name="Rippka R."/>
            <person name="Tandeau De Marsac N."/>
            <person name="Huntemann M."/>
            <person name="Wei C.-L."/>
            <person name="Han J."/>
            <person name="Detter J.C."/>
            <person name="Han C."/>
            <person name="Tapia R."/>
            <person name="Chen A."/>
            <person name="Kyrpides N."/>
            <person name="Mavromatis K."/>
            <person name="Markowitz V."/>
            <person name="Szeto E."/>
            <person name="Ivanova N."/>
            <person name="Pagani I."/>
            <person name="Pati A."/>
            <person name="Goodwin L."/>
            <person name="Nordberg H.P."/>
            <person name="Cantor M.N."/>
            <person name="Hua S.X."/>
            <person name="Woyke T."/>
            <person name="Kerfeld C.A."/>
        </authorList>
    </citation>
    <scope>NUCLEOTIDE SEQUENCE [LARGE SCALE GENOMIC DNA]</scope>
    <source>
        <strain evidence="10 11">PCC 7113</strain>
    </source>
</reference>
<keyword evidence="3 8" id="KW-0479">Metal-binding</keyword>
<comment type="caution">
    <text evidence="8">Lacks conserved residue(s) required for the propagation of feature annotation.</text>
</comment>
<name>K9WIC9_9CYAN</name>
<evidence type="ECO:0000256" key="1">
    <source>
        <dbReference type="ARBA" id="ARBA00022490"/>
    </source>
</evidence>
<dbReference type="GO" id="GO:0046872">
    <property type="term" value="F:metal ion binding"/>
    <property type="evidence" value="ECO:0007669"/>
    <property type="project" value="UniProtKB-KW"/>
</dbReference>
<keyword evidence="5 8" id="KW-0460">Magnesium</keyword>
<evidence type="ECO:0000313" key="11">
    <source>
        <dbReference type="Proteomes" id="UP000010471"/>
    </source>
</evidence>
<dbReference type="EC" id="2.7.7.77" evidence="8"/>
<dbReference type="OrthoDB" id="9788394at2"/>
<feature type="domain" description="MobA-like NTP transferase" evidence="9">
    <location>
        <begin position="10"/>
        <end position="174"/>
    </location>
</feature>
<organism evidence="10 11">
    <name type="scientific">Allocoleopsis franciscana PCC 7113</name>
    <dbReference type="NCBI Taxonomy" id="1173027"/>
    <lineage>
        <taxon>Bacteria</taxon>
        <taxon>Bacillati</taxon>
        <taxon>Cyanobacteriota</taxon>
        <taxon>Cyanophyceae</taxon>
        <taxon>Coleofasciculales</taxon>
        <taxon>Coleofasciculaceae</taxon>
        <taxon>Allocoleopsis</taxon>
        <taxon>Allocoleopsis franciscana</taxon>
    </lineage>
</organism>